<dbReference type="PANTHER" id="PTHR28079:SF1">
    <property type="entry name" value="RNA POLYMERASE I-SPECIFIC TRANSCRIPTION INITIATION FACTOR RRN5"/>
    <property type="match status" value="1"/>
</dbReference>
<dbReference type="AlphaFoldDB" id="A0A8H5M922"/>
<accession>A0A8H5M922</accession>
<dbReference type="EMBL" id="JAACJP010000003">
    <property type="protein sequence ID" value="KAF5385820.1"/>
    <property type="molecule type" value="Genomic_DNA"/>
</dbReference>
<feature type="compositionally biased region" description="Acidic residues" evidence="1">
    <location>
        <begin position="588"/>
        <end position="598"/>
    </location>
</feature>
<dbReference type="Proteomes" id="UP000565441">
    <property type="component" value="Unassembled WGS sequence"/>
</dbReference>
<evidence type="ECO:0000256" key="1">
    <source>
        <dbReference type="SAM" id="MobiDB-lite"/>
    </source>
</evidence>
<dbReference type="GO" id="GO:0006361">
    <property type="term" value="P:transcription initiation at RNA polymerase I promoter"/>
    <property type="evidence" value="ECO:0007669"/>
    <property type="project" value="TreeGrafter"/>
</dbReference>
<gene>
    <name evidence="2" type="ORF">D9615_002572</name>
</gene>
<organism evidence="2 3">
    <name type="scientific">Tricholomella constricta</name>
    <dbReference type="NCBI Taxonomy" id="117010"/>
    <lineage>
        <taxon>Eukaryota</taxon>
        <taxon>Fungi</taxon>
        <taxon>Dikarya</taxon>
        <taxon>Basidiomycota</taxon>
        <taxon>Agaricomycotina</taxon>
        <taxon>Agaricomycetes</taxon>
        <taxon>Agaricomycetidae</taxon>
        <taxon>Agaricales</taxon>
        <taxon>Tricholomatineae</taxon>
        <taxon>Lyophyllaceae</taxon>
        <taxon>Tricholomella</taxon>
    </lineage>
</organism>
<feature type="region of interest" description="Disordered" evidence="1">
    <location>
        <begin position="416"/>
        <end position="456"/>
    </location>
</feature>
<dbReference type="InterPro" id="IPR039601">
    <property type="entry name" value="Rrn5"/>
</dbReference>
<comment type="caution">
    <text evidence="2">The sequence shown here is derived from an EMBL/GenBank/DDBJ whole genome shotgun (WGS) entry which is preliminary data.</text>
</comment>
<proteinExistence type="predicted"/>
<dbReference type="GO" id="GO:0001181">
    <property type="term" value="F:RNA polymerase I general transcription initiation factor activity"/>
    <property type="evidence" value="ECO:0007669"/>
    <property type="project" value="TreeGrafter"/>
</dbReference>
<feature type="compositionally biased region" description="Basic residues" evidence="1">
    <location>
        <begin position="370"/>
        <end position="387"/>
    </location>
</feature>
<dbReference type="OrthoDB" id="2240312at2759"/>
<dbReference type="GO" id="GO:0042790">
    <property type="term" value="P:nucleolar large rRNA transcription by RNA polymerase I"/>
    <property type="evidence" value="ECO:0007669"/>
    <property type="project" value="InterPro"/>
</dbReference>
<reference evidence="2 3" key="1">
    <citation type="journal article" date="2020" name="ISME J.">
        <title>Uncovering the hidden diversity of litter-decomposition mechanisms in mushroom-forming fungi.</title>
        <authorList>
            <person name="Floudas D."/>
            <person name="Bentzer J."/>
            <person name="Ahren D."/>
            <person name="Johansson T."/>
            <person name="Persson P."/>
            <person name="Tunlid A."/>
        </authorList>
    </citation>
    <scope>NUCLEOTIDE SEQUENCE [LARGE SCALE GENOMIC DNA]</scope>
    <source>
        <strain evidence="2 3">CBS 661.87</strain>
    </source>
</reference>
<feature type="region of interest" description="Disordered" evidence="1">
    <location>
        <begin position="588"/>
        <end position="644"/>
    </location>
</feature>
<feature type="region of interest" description="Disordered" evidence="1">
    <location>
        <begin position="285"/>
        <end position="399"/>
    </location>
</feature>
<protein>
    <submittedName>
        <fullName evidence="2">Uncharacterized protein</fullName>
    </submittedName>
</protein>
<feature type="compositionally biased region" description="Basic residues" evidence="1">
    <location>
        <begin position="340"/>
        <end position="356"/>
    </location>
</feature>
<name>A0A8H5M922_9AGAR</name>
<feature type="compositionally biased region" description="Acidic residues" evidence="1">
    <location>
        <begin position="427"/>
        <end position="436"/>
    </location>
</feature>
<dbReference type="GO" id="GO:0000500">
    <property type="term" value="C:RNA polymerase I upstream activating factor complex"/>
    <property type="evidence" value="ECO:0007669"/>
    <property type="project" value="InterPro"/>
</dbReference>
<keyword evidence="3" id="KW-1185">Reference proteome</keyword>
<evidence type="ECO:0000313" key="3">
    <source>
        <dbReference type="Proteomes" id="UP000565441"/>
    </source>
</evidence>
<dbReference type="GO" id="GO:0000182">
    <property type="term" value="F:rDNA binding"/>
    <property type="evidence" value="ECO:0007669"/>
    <property type="project" value="TreeGrafter"/>
</dbReference>
<sequence length="728" mass="81518">MSDEDSPSEPESTIYPPYAFRFRQHLADVQAHLAGLDGEDLLPSYIPPTGYWTSSEKNVFFHSLGVYSRFRPDLVAACIGTKTVLDVCAYINALDNALYQDRHLLRPRSDLMGAMEVSTAWVRREERMAEELSFLEPEWEERIMLLQREEEISARNTLTSSAAPEEELAFDDETWAHDRRRHWRQEDALSQLDCHHLRVMEGMLKEEESGKLDGEDTLPEDQQLAGPVPLPSQPLDIQSSDRTPHSSFVDVGMIDPILLRLPGLPVPEQPSQNDLSHQQRVEPLPHVEKPHDPCSPCNTASSPPSSPGPVLPQPSPHARSPSPEGDKETAIDPSDLSPASRRRFQKRLYMRRKRAAQRGEEASAVVAKLRPGRKVKDRKTRKPRGKAHTTEPEPSQLDDAEGADALMDVDQNILAPSSSAPAKDVLQDEANDDDYGDGYASDAPRPRRRNNSGMTKPYKIKKEFAFNGIDADTLIDKNLGFFHLSTLSRLMTLYKSGYDIKSSDAVMAISADTIRLLTAILVEFTTEVVQRTCVSREQENYMKGGIKVYRHLRNEISVRNVNHVLEIMGMRGLTKKQYFAQLLGEDMPETPEVDEDGELPTGDGNAPENEDEVDDGGDGEDNTEEEDEDDDGGGIYPPEEPRFPDLLPLHRECHPPLVHLPNSLVPHALAGPGATAITDELLMPVDTDEDELLGELEEEMELDETDQTVARTYEENLWKQYGKETGNG</sequence>
<evidence type="ECO:0000313" key="2">
    <source>
        <dbReference type="EMBL" id="KAF5385820.1"/>
    </source>
</evidence>
<feature type="compositionally biased region" description="Pro residues" evidence="1">
    <location>
        <begin position="304"/>
        <end position="315"/>
    </location>
</feature>
<dbReference type="PANTHER" id="PTHR28079">
    <property type="entry name" value="RNA POLYMERASE I-SPECIFIC TRANSCRIPTION INITIATION FACTOR RRN5"/>
    <property type="match status" value="1"/>
</dbReference>
<feature type="region of interest" description="Disordered" evidence="1">
    <location>
        <begin position="207"/>
        <end position="248"/>
    </location>
</feature>
<feature type="compositionally biased region" description="Acidic residues" evidence="1">
    <location>
        <begin position="608"/>
        <end position="632"/>
    </location>
</feature>